<reference evidence="3 4" key="1">
    <citation type="submission" date="2016-10" db="EMBL/GenBank/DDBJ databases">
        <authorList>
            <person name="de Groot N.N."/>
        </authorList>
    </citation>
    <scope>NUCLEOTIDE SEQUENCE [LARGE SCALE GENOMIC DNA]</scope>
    <source>
        <strain evidence="3 4">AR40</strain>
    </source>
</reference>
<dbReference type="Proteomes" id="UP000182584">
    <property type="component" value="Unassembled WGS sequence"/>
</dbReference>
<dbReference type="OrthoDB" id="9811121at2"/>
<dbReference type="PROSITE" id="PS50263">
    <property type="entry name" value="CN_HYDROLASE"/>
    <property type="match status" value="1"/>
</dbReference>
<proteinExistence type="predicted"/>
<feature type="domain" description="CN hydrolase" evidence="2">
    <location>
        <begin position="1"/>
        <end position="242"/>
    </location>
</feature>
<dbReference type="Pfam" id="PF00795">
    <property type="entry name" value="CN_hydrolase"/>
    <property type="match status" value="1"/>
</dbReference>
<dbReference type="InterPro" id="IPR050345">
    <property type="entry name" value="Aliph_Amidase/BUP"/>
</dbReference>
<protein>
    <submittedName>
        <fullName evidence="3">Carbon-nitrogen hydrolase</fullName>
    </submittedName>
</protein>
<dbReference type="EMBL" id="FOGJ01000006">
    <property type="protein sequence ID" value="SER50615.1"/>
    <property type="molecule type" value="Genomic_DNA"/>
</dbReference>
<dbReference type="CDD" id="cd07197">
    <property type="entry name" value="nitrilase"/>
    <property type="match status" value="1"/>
</dbReference>
<evidence type="ECO:0000259" key="2">
    <source>
        <dbReference type="PROSITE" id="PS50263"/>
    </source>
</evidence>
<dbReference type="InterPro" id="IPR003010">
    <property type="entry name" value="C-N_Hydrolase"/>
</dbReference>
<name>A0A1H9PS25_BUTFI</name>
<dbReference type="PANTHER" id="PTHR43674">
    <property type="entry name" value="NITRILASE C965.09-RELATED"/>
    <property type="match status" value="1"/>
</dbReference>
<dbReference type="AlphaFoldDB" id="A0A1H9PS25"/>
<keyword evidence="1 3" id="KW-0378">Hydrolase</keyword>
<dbReference type="PANTHER" id="PTHR43674:SF16">
    <property type="entry name" value="CARBON-NITROGEN FAMILY, PUTATIVE (AFU_ORTHOLOGUE AFUA_5G02350)-RELATED"/>
    <property type="match status" value="1"/>
</dbReference>
<dbReference type="Gene3D" id="3.60.110.10">
    <property type="entry name" value="Carbon-nitrogen hydrolase"/>
    <property type="match status" value="1"/>
</dbReference>
<evidence type="ECO:0000256" key="1">
    <source>
        <dbReference type="ARBA" id="ARBA00022801"/>
    </source>
</evidence>
<evidence type="ECO:0000313" key="4">
    <source>
        <dbReference type="Proteomes" id="UP000182584"/>
    </source>
</evidence>
<dbReference type="SUPFAM" id="SSF56317">
    <property type="entry name" value="Carbon-nitrogen hydrolase"/>
    <property type="match status" value="1"/>
</dbReference>
<organism evidence="3 4">
    <name type="scientific">Butyrivibrio fibrisolvens</name>
    <dbReference type="NCBI Taxonomy" id="831"/>
    <lineage>
        <taxon>Bacteria</taxon>
        <taxon>Bacillati</taxon>
        <taxon>Bacillota</taxon>
        <taxon>Clostridia</taxon>
        <taxon>Lachnospirales</taxon>
        <taxon>Lachnospiraceae</taxon>
        <taxon>Butyrivibrio</taxon>
    </lineage>
</organism>
<sequence>MKIAAYQFAVSGNINDNIETIKRAIVEASGQKVELIVFPECSLSGYPPRDIESSAEVDGGKIREILADFQSMSEEYGISIIIGTIAYENSKYYNRAYYFSPGKLMQWYGKRALYGWDADNFSAGEEAGIFDIAGLRVGVRICYEIRFPEYFRQLYLENTDLNIVLFYDVADKADDNRYQLIRSHIITRAVENVTPCLTVNATFPNQTAPTCFVDASGKVCAELEQGKEGMLIYGFEKKKLDFGELGRKKYSDILLGI</sequence>
<dbReference type="RefSeq" id="WP_074755109.1">
    <property type="nucleotide sequence ID" value="NZ_FOGJ01000006.1"/>
</dbReference>
<evidence type="ECO:0000313" key="3">
    <source>
        <dbReference type="EMBL" id="SER50615.1"/>
    </source>
</evidence>
<dbReference type="GO" id="GO:0016811">
    <property type="term" value="F:hydrolase activity, acting on carbon-nitrogen (but not peptide) bonds, in linear amides"/>
    <property type="evidence" value="ECO:0007669"/>
    <property type="project" value="TreeGrafter"/>
</dbReference>
<dbReference type="InterPro" id="IPR036526">
    <property type="entry name" value="C-N_Hydrolase_sf"/>
</dbReference>
<accession>A0A1H9PS25</accession>
<gene>
    <name evidence="3" type="ORF">SAMN04487884_106118</name>
</gene>